<dbReference type="InterPro" id="IPR009053">
    <property type="entry name" value="Prefoldin"/>
</dbReference>
<dbReference type="GO" id="GO:1990113">
    <property type="term" value="P:RNA polymerase I assembly"/>
    <property type="evidence" value="ECO:0007669"/>
    <property type="project" value="TreeGrafter"/>
</dbReference>
<dbReference type="InterPro" id="IPR004127">
    <property type="entry name" value="Prefoldin_subunit_alpha"/>
</dbReference>
<dbReference type="GO" id="GO:0005737">
    <property type="term" value="C:cytoplasm"/>
    <property type="evidence" value="ECO:0007669"/>
    <property type="project" value="TreeGrafter"/>
</dbReference>
<dbReference type="GO" id="GO:1990114">
    <property type="term" value="P:RNA polymerase II core complex assembly"/>
    <property type="evidence" value="ECO:0007669"/>
    <property type="project" value="TreeGrafter"/>
</dbReference>
<dbReference type="AlphaFoldDB" id="A0AAV5R2N0"/>
<sequence>MSVNLSSLEPQQLMAFKQNTNQELLHLESSYEALILATNKYKDCIKSVKEINNDSKDNEMFIPLTSSLYIKGNNKVNKFKIDIGTGYFIEKDEDESIKFFNKRIEKLNGDSIKLNQLINEKANLLNSIDNIIREKVIAANANKAANTEA</sequence>
<dbReference type="GO" id="GO:1990115">
    <property type="term" value="P:RNA polymerase III assembly"/>
    <property type="evidence" value="ECO:0007669"/>
    <property type="project" value="TreeGrafter"/>
</dbReference>
<proteinExistence type="inferred from homology"/>
<gene>
    <name evidence="2" type="ORF">DAPK24_022790</name>
</gene>
<evidence type="ECO:0000313" key="3">
    <source>
        <dbReference type="Proteomes" id="UP001378960"/>
    </source>
</evidence>
<name>A0AAV5R2N0_PICKL</name>
<dbReference type="Gene3D" id="1.10.287.370">
    <property type="match status" value="1"/>
</dbReference>
<evidence type="ECO:0000313" key="2">
    <source>
        <dbReference type="EMBL" id="GMM45704.1"/>
    </source>
</evidence>
<dbReference type="NCBIfam" id="TIGR00293">
    <property type="entry name" value="prefoldin subunit alpha"/>
    <property type="match status" value="1"/>
</dbReference>
<dbReference type="PANTHER" id="PTHR12674">
    <property type="entry name" value="PREFOLDIN SUBUNIT 5"/>
    <property type="match status" value="1"/>
</dbReference>
<dbReference type="Proteomes" id="UP001378960">
    <property type="component" value="Unassembled WGS sequence"/>
</dbReference>
<keyword evidence="3" id="KW-1185">Reference proteome</keyword>
<dbReference type="PANTHER" id="PTHR12674:SF2">
    <property type="entry name" value="PREFOLDIN SUBUNIT 5"/>
    <property type="match status" value="1"/>
</dbReference>
<dbReference type="InterPro" id="IPR011599">
    <property type="entry name" value="PFD_alpha_archaea"/>
</dbReference>
<dbReference type="Pfam" id="PF02996">
    <property type="entry name" value="Prefoldin"/>
    <property type="match status" value="1"/>
</dbReference>
<dbReference type="EMBL" id="BTGB01000003">
    <property type="protein sequence ID" value="GMM45704.1"/>
    <property type="molecule type" value="Genomic_DNA"/>
</dbReference>
<evidence type="ECO:0000256" key="1">
    <source>
        <dbReference type="ARBA" id="ARBA00010048"/>
    </source>
</evidence>
<organism evidence="2 3">
    <name type="scientific">Pichia kluyveri</name>
    <name type="common">Yeast</name>
    <dbReference type="NCBI Taxonomy" id="36015"/>
    <lineage>
        <taxon>Eukaryota</taxon>
        <taxon>Fungi</taxon>
        <taxon>Dikarya</taxon>
        <taxon>Ascomycota</taxon>
        <taxon>Saccharomycotina</taxon>
        <taxon>Pichiomycetes</taxon>
        <taxon>Pichiales</taxon>
        <taxon>Pichiaceae</taxon>
        <taxon>Pichia</taxon>
    </lineage>
</organism>
<dbReference type="SUPFAM" id="SSF46579">
    <property type="entry name" value="Prefoldin"/>
    <property type="match status" value="1"/>
</dbReference>
<dbReference type="GO" id="GO:0051082">
    <property type="term" value="F:unfolded protein binding"/>
    <property type="evidence" value="ECO:0007669"/>
    <property type="project" value="InterPro"/>
</dbReference>
<dbReference type="CDD" id="cd23157">
    <property type="entry name" value="Prefoldin_5"/>
    <property type="match status" value="1"/>
</dbReference>
<protein>
    <submittedName>
        <fullName evidence="2">Gim5 protein</fullName>
    </submittedName>
</protein>
<dbReference type="GO" id="GO:0006457">
    <property type="term" value="P:protein folding"/>
    <property type="evidence" value="ECO:0007669"/>
    <property type="project" value="InterPro"/>
</dbReference>
<comment type="similarity">
    <text evidence="1">Belongs to the prefoldin subunit alpha family.</text>
</comment>
<comment type="caution">
    <text evidence="2">The sequence shown here is derived from an EMBL/GenBank/DDBJ whole genome shotgun (WGS) entry which is preliminary data.</text>
</comment>
<dbReference type="GO" id="GO:0016272">
    <property type="term" value="C:prefoldin complex"/>
    <property type="evidence" value="ECO:0007669"/>
    <property type="project" value="InterPro"/>
</dbReference>
<reference evidence="2 3" key="1">
    <citation type="journal article" date="2023" name="Elife">
        <title>Identification of key yeast species and microbe-microbe interactions impacting larval growth of Drosophila in the wild.</title>
        <authorList>
            <person name="Mure A."/>
            <person name="Sugiura Y."/>
            <person name="Maeda R."/>
            <person name="Honda K."/>
            <person name="Sakurai N."/>
            <person name="Takahashi Y."/>
            <person name="Watada M."/>
            <person name="Katoh T."/>
            <person name="Gotoh A."/>
            <person name="Gotoh Y."/>
            <person name="Taniguchi I."/>
            <person name="Nakamura K."/>
            <person name="Hayashi T."/>
            <person name="Katayama T."/>
            <person name="Uemura T."/>
            <person name="Hattori Y."/>
        </authorList>
    </citation>
    <scope>NUCLEOTIDE SEQUENCE [LARGE SCALE GENOMIC DNA]</scope>
    <source>
        <strain evidence="2 3">PK-24</strain>
    </source>
</reference>
<accession>A0AAV5R2N0</accession>